<proteinExistence type="predicted"/>
<sequence length="237" mass="27019">MSSQERWTRAVVKANKKKAQVPVVRRGSSKDLLKDLRQGLDLSIWEPDLCIQLLRIPAAQNYTAVKKRLEKASNQCPKPHDKKAHLQFPRKRREDVASIHQRYTRAMRITYLVAVNKILECATLIRHLERLDWQLLDKCAASFDGQYCPRATIGQLPLRHPPEAFRHPPEAFRHPPEAFRLIILTEPGSYVWGGSGGPHNVPFFLCAPLGGHVSYVLDDCMTQTNIHDACSVDYYSS</sequence>
<dbReference type="AlphaFoldDB" id="A0A7R9PN33"/>
<evidence type="ECO:0000313" key="1">
    <source>
        <dbReference type="EMBL" id="CAD7596316.1"/>
    </source>
</evidence>
<reference evidence="1" key="1">
    <citation type="submission" date="2020-11" db="EMBL/GenBank/DDBJ databases">
        <authorList>
            <person name="Tran Van P."/>
        </authorList>
    </citation>
    <scope>NUCLEOTIDE SEQUENCE</scope>
</reference>
<organism evidence="1">
    <name type="scientific">Timema genevievae</name>
    <name type="common">Walking stick</name>
    <dbReference type="NCBI Taxonomy" id="629358"/>
    <lineage>
        <taxon>Eukaryota</taxon>
        <taxon>Metazoa</taxon>
        <taxon>Ecdysozoa</taxon>
        <taxon>Arthropoda</taxon>
        <taxon>Hexapoda</taxon>
        <taxon>Insecta</taxon>
        <taxon>Pterygota</taxon>
        <taxon>Neoptera</taxon>
        <taxon>Polyneoptera</taxon>
        <taxon>Phasmatodea</taxon>
        <taxon>Timematodea</taxon>
        <taxon>Timematoidea</taxon>
        <taxon>Timematidae</taxon>
        <taxon>Timema</taxon>
    </lineage>
</organism>
<name>A0A7R9PN33_TIMGE</name>
<gene>
    <name evidence="1" type="ORF">TGEB3V08_LOCUS6351</name>
</gene>
<accession>A0A7R9PN33</accession>
<protein>
    <submittedName>
        <fullName evidence="1">Uncharacterized protein</fullName>
    </submittedName>
</protein>
<dbReference type="EMBL" id="OE841569">
    <property type="protein sequence ID" value="CAD7596316.1"/>
    <property type="molecule type" value="Genomic_DNA"/>
</dbReference>